<dbReference type="Gene3D" id="1.10.437.10">
    <property type="entry name" value="Blc2-like"/>
    <property type="match status" value="1"/>
</dbReference>
<gene>
    <name evidence="2" type="primary">BCL2L15</name>
</gene>
<dbReference type="AlphaFoldDB" id="A0A7M4F9Q3"/>
<proteinExistence type="predicted"/>
<reference evidence="2" key="2">
    <citation type="submission" date="2025-09" db="UniProtKB">
        <authorList>
            <consortium name="Ensembl"/>
        </authorList>
    </citation>
    <scope>IDENTIFICATION</scope>
</reference>
<protein>
    <submittedName>
        <fullName evidence="2">BCL2 like 15</fullName>
    </submittedName>
</protein>
<keyword evidence="3" id="KW-1185">Reference proteome</keyword>
<dbReference type="Proteomes" id="UP000594220">
    <property type="component" value="Unplaced"/>
</dbReference>
<dbReference type="InterPro" id="IPR033543">
    <property type="entry name" value="BCL2L15"/>
</dbReference>
<dbReference type="SUPFAM" id="SSF56854">
    <property type="entry name" value="Bcl-2 inhibitors of programmed cell death"/>
    <property type="match status" value="1"/>
</dbReference>
<dbReference type="GeneTree" id="ENSGT00390000018096"/>
<accession>A0A7M4F9Q3</accession>
<dbReference type="GO" id="GO:0042981">
    <property type="term" value="P:regulation of apoptotic process"/>
    <property type="evidence" value="ECO:0007669"/>
    <property type="project" value="InterPro"/>
</dbReference>
<dbReference type="Ensembl" id="ENSCPRT00005025219.1">
    <property type="protein sequence ID" value="ENSCPRP00005021584.1"/>
    <property type="gene ID" value="ENSCPRG00005015013.1"/>
</dbReference>
<feature type="compositionally biased region" description="Polar residues" evidence="1">
    <location>
        <begin position="161"/>
        <end position="180"/>
    </location>
</feature>
<dbReference type="InterPro" id="IPR036834">
    <property type="entry name" value="Bcl-2-like_sf"/>
</dbReference>
<name>A0A7M4F9Q3_CROPO</name>
<dbReference type="PANTHER" id="PTHR36466">
    <property type="entry name" value="BCL-2-LIKE PROTEIN 15"/>
    <property type="match status" value="1"/>
</dbReference>
<evidence type="ECO:0000313" key="2">
    <source>
        <dbReference type="Ensembl" id="ENSCPRP00005021584.1"/>
    </source>
</evidence>
<dbReference type="GO" id="GO:0005829">
    <property type="term" value="C:cytosol"/>
    <property type="evidence" value="ECO:0007669"/>
    <property type="project" value="Ensembl"/>
</dbReference>
<organism evidence="2 3">
    <name type="scientific">Crocodylus porosus</name>
    <name type="common">Saltwater crocodile</name>
    <name type="synonym">Estuarine crocodile</name>
    <dbReference type="NCBI Taxonomy" id="8502"/>
    <lineage>
        <taxon>Eukaryota</taxon>
        <taxon>Metazoa</taxon>
        <taxon>Chordata</taxon>
        <taxon>Craniata</taxon>
        <taxon>Vertebrata</taxon>
        <taxon>Euteleostomi</taxon>
        <taxon>Archelosauria</taxon>
        <taxon>Archosauria</taxon>
        <taxon>Crocodylia</taxon>
        <taxon>Longirostres</taxon>
        <taxon>Crocodylidae</taxon>
        <taxon>Crocodylus</taxon>
    </lineage>
</organism>
<reference evidence="2" key="1">
    <citation type="submission" date="2025-08" db="UniProtKB">
        <authorList>
            <consortium name="Ensembl"/>
        </authorList>
    </citation>
    <scope>IDENTIFICATION</scope>
</reference>
<evidence type="ECO:0000313" key="3">
    <source>
        <dbReference type="Proteomes" id="UP000594220"/>
    </source>
</evidence>
<feature type="region of interest" description="Disordered" evidence="1">
    <location>
        <begin position="158"/>
        <end position="187"/>
    </location>
</feature>
<evidence type="ECO:0000256" key="1">
    <source>
        <dbReference type="SAM" id="MobiDB-lite"/>
    </source>
</evidence>
<dbReference type="OMA" id="QVAISMT"/>
<sequence>MKRSSTFEEQTECVVEALLSDLLGGKEEVAWRSLETDSTIRFDAVVIASRLRMLGDMCNQDLEGPAQQVITDMTSGKVEAFQAAVESLSRSWSSQNPELGYERALLSVSVKLGMYVAQKIPAVKEQLVELINGNRRVRGYIQNQGGWVSAEFPRAEGSAPSLGSSGHSLRGADSNSTVHWHSQRGAEPRPLVPCSSATCCSGCASWIGQWHC</sequence>
<dbReference type="PANTHER" id="PTHR36466:SF1">
    <property type="entry name" value="BCL-2-LIKE PROTEIN 15"/>
    <property type="match status" value="1"/>
</dbReference>
<dbReference type="GO" id="GO:0005634">
    <property type="term" value="C:nucleus"/>
    <property type="evidence" value="ECO:0007669"/>
    <property type="project" value="Ensembl"/>
</dbReference>